<protein>
    <submittedName>
        <fullName evidence="2">Plastid division protein</fullName>
    </submittedName>
</protein>
<sequence>MKWEMEIEDIEAVLENIWDLHDKLSDAIHSISRSHYLHSINSLRKSAKKKSPPTTTIRSPRKTIIAGLDSCSRRRTLTTTRRFNRQRALTPSKPPSSRPGPDPSSACLPLCETANPNFHTATSRASLILSGIAFKISDYSLSMSLCPSSSDFSIRTVLYL</sequence>
<dbReference type="PANTHER" id="PTHR33600:SF4">
    <property type="entry name" value="PLASTID DIVISION PROTEIN PDV1"/>
    <property type="match status" value="1"/>
</dbReference>
<dbReference type="InParanoid" id="A0A2R6RW60"/>
<feature type="compositionally biased region" description="Pro residues" evidence="1">
    <location>
        <begin position="92"/>
        <end position="102"/>
    </location>
</feature>
<reference evidence="3" key="2">
    <citation type="journal article" date="2018" name="BMC Genomics">
        <title>A manually annotated Actinidia chinensis var. chinensis (kiwifruit) genome highlights the challenges associated with draft genomes and gene prediction in plants.</title>
        <authorList>
            <person name="Pilkington S.M."/>
            <person name="Crowhurst R."/>
            <person name="Hilario E."/>
            <person name="Nardozza S."/>
            <person name="Fraser L."/>
            <person name="Peng Y."/>
            <person name="Gunaseelan K."/>
            <person name="Simpson R."/>
            <person name="Tahir J."/>
            <person name="Deroles S.C."/>
            <person name="Templeton K."/>
            <person name="Luo Z."/>
            <person name="Davy M."/>
            <person name="Cheng C."/>
            <person name="McNeilage M."/>
            <person name="Scaglione D."/>
            <person name="Liu Y."/>
            <person name="Zhang Q."/>
            <person name="Datson P."/>
            <person name="De Silva N."/>
            <person name="Gardiner S.E."/>
            <person name="Bassett H."/>
            <person name="Chagne D."/>
            <person name="McCallum J."/>
            <person name="Dzierzon H."/>
            <person name="Deng C."/>
            <person name="Wang Y.Y."/>
            <person name="Barron L."/>
            <person name="Manako K."/>
            <person name="Bowen J."/>
            <person name="Foster T.M."/>
            <person name="Erridge Z.A."/>
            <person name="Tiffin H."/>
            <person name="Waite C.N."/>
            <person name="Davies K.M."/>
            <person name="Grierson E.P."/>
            <person name="Laing W.A."/>
            <person name="Kirk R."/>
            <person name="Chen X."/>
            <person name="Wood M."/>
            <person name="Montefiori M."/>
            <person name="Brummell D.A."/>
            <person name="Schwinn K.E."/>
            <person name="Catanach A."/>
            <person name="Fullerton C."/>
            <person name="Li D."/>
            <person name="Meiyalaghan S."/>
            <person name="Nieuwenhuizen N."/>
            <person name="Read N."/>
            <person name="Prakash R."/>
            <person name="Hunter D."/>
            <person name="Zhang H."/>
            <person name="McKenzie M."/>
            <person name="Knabel M."/>
            <person name="Harris A."/>
            <person name="Allan A.C."/>
            <person name="Gleave A."/>
            <person name="Chen A."/>
            <person name="Janssen B.J."/>
            <person name="Plunkett B."/>
            <person name="Ampomah-Dwamena C."/>
            <person name="Voogd C."/>
            <person name="Leif D."/>
            <person name="Lafferty D."/>
            <person name="Souleyre E.J.F."/>
            <person name="Varkonyi-Gasic E."/>
            <person name="Gambi F."/>
            <person name="Hanley J."/>
            <person name="Yao J.L."/>
            <person name="Cheung J."/>
            <person name="David K.M."/>
            <person name="Warren B."/>
            <person name="Marsh K."/>
            <person name="Snowden K.C."/>
            <person name="Lin-Wang K."/>
            <person name="Brian L."/>
            <person name="Martinez-Sanchez M."/>
            <person name="Wang M."/>
            <person name="Ileperuma N."/>
            <person name="Macnee N."/>
            <person name="Campin R."/>
            <person name="McAtee P."/>
            <person name="Drummond R.S.M."/>
            <person name="Espley R.V."/>
            <person name="Ireland H.S."/>
            <person name="Wu R."/>
            <person name="Atkinson R.G."/>
            <person name="Karunairetnam S."/>
            <person name="Bulley S."/>
            <person name="Chunkath S."/>
            <person name="Hanley Z."/>
            <person name="Storey R."/>
            <person name="Thrimawithana A.H."/>
            <person name="Thomson S."/>
            <person name="David C."/>
            <person name="Testolin R."/>
            <person name="Huang H."/>
            <person name="Hellens R.P."/>
            <person name="Schaffer R.J."/>
        </authorList>
    </citation>
    <scope>NUCLEOTIDE SEQUENCE [LARGE SCALE GENOMIC DNA]</scope>
    <source>
        <strain evidence="3">cv. Red5</strain>
    </source>
</reference>
<dbReference type="Gramene" id="PSS34264">
    <property type="protein sequence ID" value="PSS34264"/>
    <property type="gene ID" value="CEY00_Acc01360"/>
</dbReference>
<dbReference type="EMBL" id="NKQK01000002">
    <property type="protein sequence ID" value="PSS34264.1"/>
    <property type="molecule type" value="Genomic_DNA"/>
</dbReference>
<dbReference type="Proteomes" id="UP000241394">
    <property type="component" value="Chromosome LG2"/>
</dbReference>
<dbReference type="InterPro" id="IPR038939">
    <property type="entry name" value="PDV1/PDV2"/>
</dbReference>
<dbReference type="STRING" id="1590841.A0A2R6RW60"/>
<keyword evidence="3" id="KW-1185">Reference proteome</keyword>
<dbReference type="GO" id="GO:0010020">
    <property type="term" value="P:chloroplast fission"/>
    <property type="evidence" value="ECO:0007669"/>
    <property type="project" value="InterPro"/>
</dbReference>
<gene>
    <name evidence="2" type="ORF">CEY00_Acc01360</name>
</gene>
<evidence type="ECO:0000313" key="3">
    <source>
        <dbReference type="Proteomes" id="UP000241394"/>
    </source>
</evidence>
<name>A0A2R6RW60_ACTCC</name>
<dbReference type="AlphaFoldDB" id="A0A2R6RW60"/>
<reference evidence="2 3" key="1">
    <citation type="submission" date="2017-07" db="EMBL/GenBank/DDBJ databases">
        <title>An improved, manually edited Actinidia chinensis var. chinensis (kiwifruit) genome highlights the challenges associated with draft genomes and gene prediction in plants.</title>
        <authorList>
            <person name="Pilkington S."/>
            <person name="Crowhurst R."/>
            <person name="Hilario E."/>
            <person name="Nardozza S."/>
            <person name="Fraser L."/>
            <person name="Peng Y."/>
            <person name="Gunaseelan K."/>
            <person name="Simpson R."/>
            <person name="Tahir J."/>
            <person name="Deroles S."/>
            <person name="Templeton K."/>
            <person name="Luo Z."/>
            <person name="Davy M."/>
            <person name="Cheng C."/>
            <person name="Mcneilage M."/>
            <person name="Scaglione D."/>
            <person name="Liu Y."/>
            <person name="Zhang Q."/>
            <person name="Datson P."/>
            <person name="De Silva N."/>
            <person name="Gardiner S."/>
            <person name="Bassett H."/>
            <person name="Chagne D."/>
            <person name="Mccallum J."/>
            <person name="Dzierzon H."/>
            <person name="Deng C."/>
            <person name="Wang Y.-Y."/>
            <person name="Barron N."/>
            <person name="Manako K."/>
            <person name="Bowen J."/>
            <person name="Foster T."/>
            <person name="Erridge Z."/>
            <person name="Tiffin H."/>
            <person name="Waite C."/>
            <person name="Davies K."/>
            <person name="Grierson E."/>
            <person name="Laing W."/>
            <person name="Kirk R."/>
            <person name="Chen X."/>
            <person name="Wood M."/>
            <person name="Montefiori M."/>
            <person name="Brummell D."/>
            <person name="Schwinn K."/>
            <person name="Catanach A."/>
            <person name="Fullerton C."/>
            <person name="Li D."/>
            <person name="Meiyalaghan S."/>
            <person name="Nieuwenhuizen N."/>
            <person name="Read N."/>
            <person name="Prakash R."/>
            <person name="Hunter D."/>
            <person name="Zhang H."/>
            <person name="Mckenzie M."/>
            <person name="Knabel M."/>
            <person name="Harris A."/>
            <person name="Allan A."/>
            <person name="Chen A."/>
            <person name="Janssen B."/>
            <person name="Plunkett B."/>
            <person name="Dwamena C."/>
            <person name="Voogd C."/>
            <person name="Leif D."/>
            <person name="Lafferty D."/>
            <person name="Souleyre E."/>
            <person name="Varkonyi-Gasic E."/>
            <person name="Gambi F."/>
            <person name="Hanley J."/>
            <person name="Yao J.-L."/>
            <person name="Cheung J."/>
            <person name="David K."/>
            <person name="Warren B."/>
            <person name="Marsh K."/>
            <person name="Snowden K."/>
            <person name="Lin-Wang K."/>
            <person name="Brian L."/>
            <person name="Martinez-Sanchez M."/>
            <person name="Wang M."/>
            <person name="Ileperuma N."/>
            <person name="Macnee N."/>
            <person name="Campin R."/>
            <person name="Mcatee P."/>
            <person name="Drummond R."/>
            <person name="Espley R."/>
            <person name="Ireland H."/>
            <person name="Wu R."/>
            <person name="Atkinson R."/>
            <person name="Karunairetnam S."/>
            <person name="Bulley S."/>
            <person name="Chunkath S."/>
            <person name="Hanley Z."/>
            <person name="Storey R."/>
            <person name="Thrimawithana A."/>
            <person name="Thomson S."/>
            <person name="David C."/>
            <person name="Testolin R."/>
        </authorList>
    </citation>
    <scope>NUCLEOTIDE SEQUENCE [LARGE SCALE GENOMIC DNA]</scope>
    <source>
        <strain evidence="3">cv. Red5</strain>
        <tissue evidence="2">Young leaf</tissue>
    </source>
</reference>
<organism evidence="2 3">
    <name type="scientific">Actinidia chinensis var. chinensis</name>
    <name type="common">Chinese soft-hair kiwi</name>
    <dbReference type="NCBI Taxonomy" id="1590841"/>
    <lineage>
        <taxon>Eukaryota</taxon>
        <taxon>Viridiplantae</taxon>
        <taxon>Streptophyta</taxon>
        <taxon>Embryophyta</taxon>
        <taxon>Tracheophyta</taxon>
        <taxon>Spermatophyta</taxon>
        <taxon>Magnoliopsida</taxon>
        <taxon>eudicotyledons</taxon>
        <taxon>Gunneridae</taxon>
        <taxon>Pentapetalae</taxon>
        <taxon>asterids</taxon>
        <taxon>Ericales</taxon>
        <taxon>Actinidiaceae</taxon>
        <taxon>Actinidia</taxon>
    </lineage>
</organism>
<proteinExistence type="predicted"/>
<comment type="caution">
    <text evidence="2">The sequence shown here is derived from an EMBL/GenBank/DDBJ whole genome shotgun (WGS) entry which is preliminary data.</text>
</comment>
<dbReference type="PANTHER" id="PTHR33600">
    <property type="entry name" value="PLASTID DIVISION PROTEIN PDV2"/>
    <property type="match status" value="1"/>
</dbReference>
<dbReference type="OrthoDB" id="1613918at2759"/>
<evidence type="ECO:0000256" key="1">
    <source>
        <dbReference type="SAM" id="MobiDB-lite"/>
    </source>
</evidence>
<accession>A0A2R6RW60</accession>
<evidence type="ECO:0000313" key="2">
    <source>
        <dbReference type="EMBL" id="PSS34264.1"/>
    </source>
</evidence>
<feature type="region of interest" description="Disordered" evidence="1">
    <location>
        <begin position="80"/>
        <end position="106"/>
    </location>
</feature>